<feature type="transmembrane region" description="Helical" evidence="6">
    <location>
        <begin position="156"/>
        <end position="178"/>
    </location>
</feature>
<dbReference type="PANTHER" id="PTHR30531">
    <property type="entry name" value="FLAGELLAR BIOSYNTHETIC PROTEIN FLHB"/>
    <property type="match status" value="1"/>
</dbReference>
<evidence type="ECO:0000256" key="3">
    <source>
        <dbReference type="ARBA" id="ARBA00023225"/>
    </source>
</evidence>
<evidence type="ECO:0000313" key="8">
    <source>
        <dbReference type="EMBL" id="CAH9061652.1"/>
    </source>
</evidence>
<keyword evidence="8" id="KW-0282">Flagellum</keyword>
<dbReference type="EMBL" id="CAMAPD010000001">
    <property type="protein sequence ID" value="CAH9050992.1"/>
    <property type="molecule type" value="Genomic_DNA"/>
</dbReference>
<reference evidence="8 10" key="1">
    <citation type="submission" date="2022-07" db="EMBL/GenBank/DDBJ databases">
        <authorList>
            <person name="Criscuolo A."/>
        </authorList>
    </citation>
    <scope>NUCLEOTIDE SEQUENCE</scope>
    <source>
        <strain evidence="10">CIP 111951</strain>
        <strain evidence="8">CIP111854</strain>
        <strain evidence="7">CIP111951</strain>
    </source>
</reference>
<dbReference type="Proteomes" id="UP001152485">
    <property type="component" value="Unassembled WGS sequence"/>
</dbReference>
<sequence length="358" mass="40966">MEWDVVLVMSQDQDKSEKPTPQKLKEAKGRGQVSKSQELNLLVTCIVFLSVFTMLFDSISMQFISLLKRIFLISSDFSFTSESLVTLFRFVSMEMLYIFVPLIGFVMLFGVFSNVFQTGFVLSSFPITPDFKKINPASGLKKIFSKKTVFELIKSVFKLLAFTLVIYFSSSTLIEYAYELMISPVSILPSIWLNMLIKVGIYFILLSAPFVLFDIIFNRWDFMKNMMMSRKEVKDDHKKREGDPEVKSKQKQIQQELLQKSAALSQVKDSDIVIVNPTHIAVALKYDKLTMIAPVVMAVGKGELAGKIRSQARRYSVPTIQNKPLARKLYKETRLNKPVPAHCFDDLAPIFRWLLGIK</sequence>
<feature type="transmembrane region" description="Helical" evidence="6">
    <location>
        <begin position="190"/>
        <end position="217"/>
    </location>
</feature>
<gene>
    <name evidence="8" type="primary">flhB_2</name>
    <name evidence="7" type="synonym">flhB_1</name>
    <name evidence="8" type="ORF">PSECIP111854_02854</name>
    <name evidence="7" type="ORF">PSECIP111951_00306</name>
</gene>
<evidence type="ECO:0000256" key="4">
    <source>
        <dbReference type="ARBA" id="ARBA00025078"/>
    </source>
</evidence>
<comment type="similarity">
    <text evidence="1">Belongs to the type III secretion exporter family.</text>
</comment>
<comment type="caution">
    <text evidence="8">The sequence shown here is derived from an EMBL/GenBank/DDBJ whole genome shotgun (WGS) entry which is preliminary data.</text>
</comment>
<evidence type="ECO:0000256" key="2">
    <source>
        <dbReference type="ARBA" id="ARBA00021622"/>
    </source>
</evidence>
<dbReference type="PANTHER" id="PTHR30531:SF12">
    <property type="entry name" value="FLAGELLAR BIOSYNTHETIC PROTEIN FLHB"/>
    <property type="match status" value="1"/>
</dbReference>
<keyword evidence="9" id="KW-1185">Reference proteome</keyword>
<feature type="region of interest" description="Disordered" evidence="5">
    <location>
        <begin position="9"/>
        <end position="29"/>
    </location>
</feature>
<accession>A0A9W4R0M7</accession>
<keyword evidence="6" id="KW-0812">Transmembrane</keyword>
<dbReference type="Gene3D" id="3.40.1690.10">
    <property type="entry name" value="secretion proteins EscU"/>
    <property type="match status" value="1"/>
</dbReference>
<keyword evidence="3" id="KW-0653">Protein transport</keyword>
<dbReference type="Proteomes" id="UP001152467">
    <property type="component" value="Unassembled WGS sequence"/>
</dbReference>
<dbReference type="AlphaFoldDB" id="A0A9W4R0M7"/>
<dbReference type="SUPFAM" id="SSF160544">
    <property type="entry name" value="EscU C-terminal domain-like"/>
    <property type="match status" value="1"/>
</dbReference>
<keyword evidence="6" id="KW-0472">Membrane</keyword>
<dbReference type="GO" id="GO:0005886">
    <property type="term" value="C:plasma membrane"/>
    <property type="evidence" value="ECO:0007669"/>
    <property type="project" value="TreeGrafter"/>
</dbReference>
<dbReference type="InterPro" id="IPR006135">
    <property type="entry name" value="T3SS_substrate_exporter"/>
</dbReference>
<keyword evidence="8" id="KW-0969">Cilium</keyword>
<dbReference type="Pfam" id="PF01312">
    <property type="entry name" value="Bac_export_2"/>
    <property type="match status" value="1"/>
</dbReference>
<feature type="compositionally biased region" description="Basic and acidic residues" evidence="5">
    <location>
        <begin position="12"/>
        <end position="29"/>
    </location>
</feature>
<keyword evidence="3" id="KW-0813">Transport</keyword>
<protein>
    <recommendedName>
        <fullName evidence="2">Flagellar biosynthetic protein FlhB</fullName>
    </recommendedName>
</protein>
<keyword evidence="6" id="KW-1133">Transmembrane helix</keyword>
<dbReference type="InterPro" id="IPR029025">
    <property type="entry name" value="T3SS_substrate_exporter_C"/>
</dbReference>
<evidence type="ECO:0000313" key="9">
    <source>
        <dbReference type="Proteomes" id="UP001152467"/>
    </source>
</evidence>
<evidence type="ECO:0000256" key="6">
    <source>
        <dbReference type="SAM" id="Phobius"/>
    </source>
</evidence>
<organism evidence="8 9">
    <name type="scientific">Pseudoalteromonas holothuriae</name>
    <dbReference type="NCBI Taxonomy" id="2963714"/>
    <lineage>
        <taxon>Bacteria</taxon>
        <taxon>Pseudomonadati</taxon>
        <taxon>Pseudomonadota</taxon>
        <taxon>Gammaproteobacteria</taxon>
        <taxon>Alteromonadales</taxon>
        <taxon>Pseudoalteromonadaceae</taxon>
        <taxon>Pseudoalteromonas</taxon>
    </lineage>
</organism>
<comment type="function">
    <text evidence="4">Required for formation of the rod structure in the basal body of the flagellar apparatus. Together with FliI and FliH, may constitute the export apparatus of flagellin.</text>
</comment>
<dbReference type="GO" id="GO:0009306">
    <property type="term" value="P:protein secretion"/>
    <property type="evidence" value="ECO:0007669"/>
    <property type="project" value="InterPro"/>
</dbReference>
<proteinExistence type="inferred from homology"/>
<dbReference type="EMBL" id="CAMAPC010000011">
    <property type="protein sequence ID" value="CAH9061652.1"/>
    <property type="molecule type" value="Genomic_DNA"/>
</dbReference>
<keyword evidence="3" id="KW-1006">Bacterial flagellum protein export</keyword>
<evidence type="ECO:0000256" key="1">
    <source>
        <dbReference type="ARBA" id="ARBA00010690"/>
    </source>
</evidence>
<feature type="transmembrane region" description="Helical" evidence="6">
    <location>
        <begin position="96"/>
        <end position="116"/>
    </location>
</feature>
<evidence type="ECO:0000256" key="5">
    <source>
        <dbReference type="SAM" id="MobiDB-lite"/>
    </source>
</evidence>
<evidence type="ECO:0000313" key="10">
    <source>
        <dbReference type="Proteomes" id="UP001152485"/>
    </source>
</evidence>
<keyword evidence="8" id="KW-0966">Cell projection</keyword>
<name>A0A9W4R0M7_9GAMM</name>
<feature type="transmembrane region" description="Helical" evidence="6">
    <location>
        <begin position="39"/>
        <end position="58"/>
    </location>
</feature>
<evidence type="ECO:0000313" key="7">
    <source>
        <dbReference type="EMBL" id="CAH9050992.1"/>
    </source>
</evidence>
<dbReference type="PRINTS" id="PR00950">
    <property type="entry name" value="TYPE3IMSPROT"/>
</dbReference>